<gene>
    <name evidence="1" type="ORF">C1E24_10830</name>
</gene>
<organism evidence="1 2">
    <name type="scientific">Pseudoalteromonas phenolica</name>
    <dbReference type="NCBI Taxonomy" id="161398"/>
    <lineage>
        <taxon>Bacteria</taxon>
        <taxon>Pseudomonadati</taxon>
        <taxon>Pseudomonadota</taxon>
        <taxon>Gammaproteobacteria</taxon>
        <taxon>Alteromonadales</taxon>
        <taxon>Pseudoalteromonadaceae</taxon>
        <taxon>Pseudoalteromonas</taxon>
    </lineage>
</organism>
<comment type="caution">
    <text evidence="1">The sequence shown here is derived from an EMBL/GenBank/DDBJ whole genome shotgun (WGS) entry which is preliminary data.</text>
</comment>
<evidence type="ECO:0000313" key="1">
    <source>
        <dbReference type="EMBL" id="TLX46985.1"/>
    </source>
</evidence>
<name>A0A5R9Q242_9GAMM</name>
<evidence type="ECO:0000313" key="2">
    <source>
        <dbReference type="Proteomes" id="UP000309186"/>
    </source>
</evidence>
<sequence>MSKSQQFINFRQKKATLFSAAFWGVIRFHFGRVSKNQRLRYQGTFLLKTQRANNNLKLCMKSLD</sequence>
<protein>
    <submittedName>
        <fullName evidence="1">Uncharacterized protein</fullName>
    </submittedName>
</protein>
<dbReference type="EMBL" id="PPSW01000015">
    <property type="protein sequence ID" value="TLX46985.1"/>
    <property type="molecule type" value="Genomic_DNA"/>
</dbReference>
<proteinExistence type="predicted"/>
<dbReference type="Proteomes" id="UP000309186">
    <property type="component" value="Unassembled WGS sequence"/>
</dbReference>
<accession>A0A5R9Q242</accession>
<dbReference type="AlphaFoldDB" id="A0A5R9Q242"/>
<reference evidence="1 2" key="1">
    <citation type="submission" date="2018-01" db="EMBL/GenBank/DDBJ databases">
        <title>Co-occurrence of chitin degradation, pigmentation and bioactivity in marine Pseudoalteromonas.</title>
        <authorList>
            <person name="Paulsen S."/>
            <person name="Gram L."/>
            <person name="Machado H."/>
        </authorList>
    </citation>
    <scope>NUCLEOTIDE SEQUENCE [LARGE SCALE GENOMIC DNA]</scope>
    <source>
        <strain evidence="1 2">S3663</strain>
    </source>
</reference>